<reference evidence="1 2" key="1">
    <citation type="submission" date="2021-06" db="EMBL/GenBank/DDBJ databases">
        <title>Updating the genus Pseudomonas: Description of 43 new species and partition of the Pseudomonas putida group.</title>
        <authorList>
            <person name="Girard L."/>
            <person name="Lood C."/>
            <person name="Vandamme P."/>
            <person name="Rokni-Zadeh H."/>
            <person name="Van Noort V."/>
            <person name="Hofte M."/>
            <person name="Lavigne R."/>
            <person name="De Mot R."/>
        </authorList>
    </citation>
    <scope>NUCLEOTIDE SEQUENCE [LARGE SCALE GENOMIC DNA]</scope>
    <source>
        <strain evidence="1 2">COR58</strain>
    </source>
</reference>
<sequence>MEKTTISIIFNKKEQKLKILYDSARGSIKLTLPNKPTKLYEADDLYLCLAKIRDENPEITFLCKGAKLNVTPSRMCSQMSGGEVAYELQPGRSATFKNIVHIFDYEDKNLSNNPTEQKEFYIAWLNSLNTNQEG</sequence>
<evidence type="ECO:0000313" key="1">
    <source>
        <dbReference type="EMBL" id="MBV4459400.1"/>
    </source>
</evidence>
<accession>A0ABS6PG41</accession>
<gene>
    <name evidence="1" type="ORF">KVG96_15710</name>
</gene>
<dbReference type="EMBL" id="JAHSTS010000002">
    <property type="protein sequence ID" value="MBV4459400.1"/>
    <property type="molecule type" value="Genomic_DNA"/>
</dbReference>
<dbReference type="Proteomes" id="UP000765224">
    <property type="component" value="Unassembled WGS sequence"/>
</dbReference>
<organism evidence="1 2">
    <name type="scientific">Pseudomonas ekonensis</name>
    <dbReference type="NCBI Taxonomy" id="2842353"/>
    <lineage>
        <taxon>Bacteria</taxon>
        <taxon>Pseudomonadati</taxon>
        <taxon>Pseudomonadota</taxon>
        <taxon>Gammaproteobacteria</taxon>
        <taxon>Pseudomonadales</taxon>
        <taxon>Pseudomonadaceae</taxon>
        <taxon>Pseudomonas</taxon>
    </lineage>
</organism>
<name>A0ABS6PG41_9PSED</name>
<proteinExistence type="predicted"/>
<evidence type="ECO:0000313" key="2">
    <source>
        <dbReference type="Proteomes" id="UP000765224"/>
    </source>
</evidence>
<keyword evidence="2" id="KW-1185">Reference proteome</keyword>
<comment type="caution">
    <text evidence="1">The sequence shown here is derived from an EMBL/GenBank/DDBJ whole genome shotgun (WGS) entry which is preliminary data.</text>
</comment>
<dbReference type="RefSeq" id="WP_217892955.1">
    <property type="nucleotide sequence ID" value="NZ_JAHSTS010000002.1"/>
</dbReference>
<protein>
    <submittedName>
        <fullName evidence="1">Uncharacterized protein</fullName>
    </submittedName>
</protein>